<keyword evidence="3" id="KW-1185">Reference proteome</keyword>
<feature type="domain" description="Mannose-6-phosphate isomerase type II C-terminal" evidence="1">
    <location>
        <begin position="56"/>
        <end position="169"/>
    </location>
</feature>
<comment type="caution">
    <text evidence="2">The sequence shown here is derived from an EMBL/GenBank/DDBJ whole genome shotgun (WGS) entry which is preliminary data.</text>
</comment>
<accession>A0ABU5SQQ1</accession>
<proteinExistence type="predicted"/>
<dbReference type="InterPro" id="IPR014710">
    <property type="entry name" value="RmlC-like_jellyroll"/>
</dbReference>
<reference evidence="2 3" key="1">
    <citation type="submission" date="2023-12" db="EMBL/GenBank/DDBJ databases">
        <title>Novel species of the genus Arcicella isolated from rivers.</title>
        <authorList>
            <person name="Lu H."/>
        </authorList>
    </citation>
    <scope>NUCLEOTIDE SEQUENCE [LARGE SCALE GENOMIC DNA]</scope>
    <source>
        <strain evidence="2 3">DC25W</strain>
    </source>
</reference>
<dbReference type="InterPro" id="IPR011051">
    <property type="entry name" value="RmlC_Cupin_sf"/>
</dbReference>
<name>A0ABU5SQQ1_9BACT</name>
<dbReference type="EMBL" id="JAYGIM010000025">
    <property type="protein sequence ID" value="MEA5429643.1"/>
    <property type="molecule type" value="Genomic_DNA"/>
</dbReference>
<dbReference type="RefSeq" id="WP_323689749.1">
    <property type="nucleotide sequence ID" value="NZ_JAYGIM010000025.1"/>
</dbReference>
<evidence type="ECO:0000259" key="1">
    <source>
        <dbReference type="Pfam" id="PF01050"/>
    </source>
</evidence>
<dbReference type="InterPro" id="IPR001538">
    <property type="entry name" value="Man6P_isomerase-2_C"/>
</dbReference>
<sequence length="173" mass="19563">MNLTLSQDADKASIFEQIAAALAEDNFTVVKQDQTRPWGGFFVIDEAQAPAFAAKYFPHLEMSEIQITNKLSPKILVVAPEKRLSWQYHFRRAEIWKVIAGTTVGVKISDTDEESEEVKVLESGSFIQMDTGERHRLIGLSGWGIVAEIWQHSDPEKPSDEDDIVRLQDDFGR</sequence>
<protein>
    <recommendedName>
        <fullName evidence="1">Mannose-6-phosphate isomerase type II C-terminal domain-containing protein</fullName>
    </recommendedName>
</protein>
<gene>
    <name evidence="2" type="ORF">VB798_23825</name>
</gene>
<evidence type="ECO:0000313" key="2">
    <source>
        <dbReference type="EMBL" id="MEA5429643.1"/>
    </source>
</evidence>
<evidence type="ECO:0000313" key="3">
    <source>
        <dbReference type="Proteomes" id="UP001302222"/>
    </source>
</evidence>
<dbReference type="Pfam" id="PF01050">
    <property type="entry name" value="MannoseP_isomer"/>
    <property type="match status" value="1"/>
</dbReference>
<dbReference type="Gene3D" id="2.60.120.10">
    <property type="entry name" value="Jelly Rolls"/>
    <property type="match status" value="1"/>
</dbReference>
<organism evidence="2 3">
    <name type="scientific">Arcicella lustrica</name>
    <dbReference type="NCBI Taxonomy" id="2984196"/>
    <lineage>
        <taxon>Bacteria</taxon>
        <taxon>Pseudomonadati</taxon>
        <taxon>Bacteroidota</taxon>
        <taxon>Cytophagia</taxon>
        <taxon>Cytophagales</taxon>
        <taxon>Flectobacillaceae</taxon>
        <taxon>Arcicella</taxon>
    </lineage>
</organism>
<dbReference type="SUPFAM" id="SSF51182">
    <property type="entry name" value="RmlC-like cupins"/>
    <property type="match status" value="1"/>
</dbReference>
<dbReference type="Proteomes" id="UP001302222">
    <property type="component" value="Unassembled WGS sequence"/>
</dbReference>